<keyword evidence="2" id="KW-0472">Membrane</keyword>
<protein>
    <submittedName>
        <fullName evidence="3">Uncharacterized protein</fullName>
    </submittedName>
</protein>
<dbReference type="PANTHER" id="PTHR31493">
    <property type="entry name" value="NAZO FAMILY MEMBER"/>
    <property type="match status" value="1"/>
</dbReference>
<evidence type="ECO:0000256" key="1">
    <source>
        <dbReference type="ARBA" id="ARBA00029457"/>
    </source>
</evidence>
<dbReference type="Pfam" id="PF20721">
    <property type="entry name" value="C19orf12"/>
    <property type="match status" value="1"/>
</dbReference>
<dbReference type="AlphaFoldDB" id="A0A8D3C9W5"/>
<dbReference type="Ensembl" id="ENSSMAT00000042258.1">
    <property type="protein sequence ID" value="ENSSMAP00000044073.1"/>
    <property type="gene ID" value="ENSSMAG00000021458.1"/>
</dbReference>
<dbReference type="Proteomes" id="UP000694558">
    <property type="component" value="Chromosome 16"/>
</dbReference>
<proteinExistence type="inferred from homology"/>
<sequence length="139" mass="15094">LPPNSPRFHDVLMLCCDLCPNVEIKNTLKCAAKGGSAVGTMATVGGLLLGPPGLLVGGVVGSFAAYWWTKGDFKPVHQIIMELSPSERQQLYDDVIGALENLEWEDCDQLYALVRSNPVLMKAVPGCVVSDYFHKCNEV</sequence>
<dbReference type="GeneTree" id="ENSGT00390000009077"/>
<keyword evidence="2" id="KW-0812">Transmembrane</keyword>
<reference evidence="3" key="2">
    <citation type="submission" date="2025-08" db="UniProtKB">
        <authorList>
            <consortium name="Ensembl"/>
        </authorList>
    </citation>
    <scope>IDENTIFICATION</scope>
</reference>
<feature type="transmembrane region" description="Helical" evidence="2">
    <location>
        <begin position="48"/>
        <end position="68"/>
    </location>
</feature>
<keyword evidence="2" id="KW-1133">Transmembrane helix</keyword>
<evidence type="ECO:0000256" key="2">
    <source>
        <dbReference type="SAM" id="Phobius"/>
    </source>
</evidence>
<dbReference type="InterPro" id="IPR033369">
    <property type="entry name" value="C19orf12"/>
</dbReference>
<organism evidence="3 4">
    <name type="scientific">Scophthalmus maximus</name>
    <name type="common">Turbot</name>
    <name type="synonym">Psetta maxima</name>
    <dbReference type="NCBI Taxonomy" id="52904"/>
    <lineage>
        <taxon>Eukaryota</taxon>
        <taxon>Metazoa</taxon>
        <taxon>Chordata</taxon>
        <taxon>Craniata</taxon>
        <taxon>Vertebrata</taxon>
        <taxon>Euteleostomi</taxon>
        <taxon>Actinopterygii</taxon>
        <taxon>Neopterygii</taxon>
        <taxon>Teleostei</taxon>
        <taxon>Neoteleostei</taxon>
        <taxon>Acanthomorphata</taxon>
        <taxon>Carangaria</taxon>
        <taxon>Pleuronectiformes</taxon>
        <taxon>Pleuronectoidei</taxon>
        <taxon>Scophthalmidae</taxon>
        <taxon>Scophthalmus</taxon>
    </lineage>
</organism>
<evidence type="ECO:0000313" key="4">
    <source>
        <dbReference type="Proteomes" id="UP000694558"/>
    </source>
</evidence>
<comment type="similarity">
    <text evidence="1">Belongs to the C19orf12 family.</text>
</comment>
<reference evidence="3" key="1">
    <citation type="submission" date="2023-05" db="EMBL/GenBank/DDBJ databases">
        <title>High-quality long-read genome of Scophthalmus maximus.</title>
        <authorList>
            <person name="Lien S."/>
            <person name="Martinez P."/>
        </authorList>
    </citation>
    <scope>NUCLEOTIDE SEQUENCE [LARGE SCALE GENOMIC DNA]</scope>
</reference>
<accession>A0A8D3C9W5</accession>
<name>A0A8D3C9W5_SCOMX</name>
<evidence type="ECO:0000313" key="3">
    <source>
        <dbReference type="Ensembl" id="ENSSMAP00000044073.1"/>
    </source>
</evidence>
<dbReference type="PANTHER" id="PTHR31493:SF1">
    <property type="entry name" value="PROTEIN C19ORF12"/>
    <property type="match status" value="1"/>
</dbReference>